<dbReference type="EMBL" id="CARXXK010001017">
    <property type="protein sequence ID" value="CAI6371931.1"/>
    <property type="molecule type" value="Genomic_DNA"/>
</dbReference>
<protein>
    <submittedName>
        <fullName evidence="1">Uncharacterized protein</fullName>
    </submittedName>
</protein>
<organism evidence="1 2">
    <name type="scientific">Macrosiphum euphorbiae</name>
    <name type="common">potato aphid</name>
    <dbReference type="NCBI Taxonomy" id="13131"/>
    <lineage>
        <taxon>Eukaryota</taxon>
        <taxon>Metazoa</taxon>
        <taxon>Ecdysozoa</taxon>
        <taxon>Arthropoda</taxon>
        <taxon>Hexapoda</taxon>
        <taxon>Insecta</taxon>
        <taxon>Pterygota</taxon>
        <taxon>Neoptera</taxon>
        <taxon>Paraneoptera</taxon>
        <taxon>Hemiptera</taxon>
        <taxon>Sternorrhyncha</taxon>
        <taxon>Aphidomorpha</taxon>
        <taxon>Aphidoidea</taxon>
        <taxon>Aphididae</taxon>
        <taxon>Macrosiphini</taxon>
        <taxon>Macrosiphum</taxon>
    </lineage>
</organism>
<evidence type="ECO:0000313" key="1">
    <source>
        <dbReference type="EMBL" id="CAI6371931.1"/>
    </source>
</evidence>
<dbReference type="Proteomes" id="UP001160148">
    <property type="component" value="Unassembled WGS sequence"/>
</dbReference>
<reference evidence="1 2" key="1">
    <citation type="submission" date="2023-01" db="EMBL/GenBank/DDBJ databases">
        <authorList>
            <person name="Whitehead M."/>
        </authorList>
    </citation>
    <scope>NUCLEOTIDE SEQUENCE [LARGE SCALE GENOMIC DNA]</scope>
</reference>
<dbReference type="AlphaFoldDB" id="A0AAV0XXJ7"/>
<name>A0AAV0XXJ7_9HEMI</name>
<evidence type="ECO:0000313" key="2">
    <source>
        <dbReference type="Proteomes" id="UP001160148"/>
    </source>
</evidence>
<sequence length="68" mass="8204">MDKFLWHDVSWVRYYSSVIGKMFYKTSLSEDEPFKTLNLRRRGTRNVEFALEQAYNEPLPISKEKKKT</sequence>
<comment type="caution">
    <text evidence="1">The sequence shown here is derived from an EMBL/GenBank/DDBJ whole genome shotgun (WGS) entry which is preliminary data.</text>
</comment>
<gene>
    <name evidence="1" type="ORF">MEUPH1_LOCUS25874</name>
</gene>
<keyword evidence="2" id="KW-1185">Reference proteome</keyword>
<proteinExistence type="predicted"/>
<accession>A0AAV0XXJ7</accession>